<evidence type="ECO:0000259" key="7">
    <source>
        <dbReference type="Pfam" id="PF02770"/>
    </source>
</evidence>
<evidence type="ECO:0000256" key="2">
    <source>
        <dbReference type="ARBA" id="ARBA00009347"/>
    </source>
</evidence>
<sequence length="381" mass="41745">MTSTGHDDLRSAIAALCADFPGEYWRSLEPDKYPDEFVETLTKNGWLSVLIPEEYGGGGATLTEASIILEEISVSGGNPSACHAQMYVMGTLLRHGSEAQKQQYLPKIAAGELRLQAFGVTEPSAGSETTKIRTKAERVEGGWKINGQKIWTSRALQSDLMLLLARTSPFDENGKPSAGMSVFIFDMRNLEGLTIRPIKTMMNHNTTEVFFDNVIIPEDSLIGEEGRGFKYILDGMNAERILIAAECIGDGRFFLDRAVAYANSREIFGGPIGKNQGVQFPLARSYMQLRAADLVRFDAAARFDAGEDCGAQANTAKFLAAEASWAAGNAAIDTHGGMGFAEEYDIERKFRETRLYQVAPINNNLVMAYIGQHVLGLPKSY</sequence>
<accession>A0A094SQN7</accession>
<organism evidence="9">
    <name type="scientific">freshwater metagenome</name>
    <dbReference type="NCBI Taxonomy" id="449393"/>
    <lineage>
        <taxon>unclassified sequences</taxon>
        <taxon>metagenomes</taxon>
        <taxon>ecological metagenomes</taxon>
    </lineage>
</organism>
<comment type="similarity">
    <text evidence="2">Belongs to the acyl-CoA dehydrogenase family.</text>
</comment>
<dbReference type="GO" id="GO:0050660">
    <property type="term" value="F:flavin adenine dinucleotide binding"/>
    <property type="evidence" value="ECO:0007669"/>
    <property type="project" value="InterPro"/>
</dbReference>
<evidence type="ECO:0000313" key="9">
    <source>
        <dbReference type="EMBL" id="KGA20988.1"/>
    </source>
</evidence>
<dbReference type="AlphaFoldDB" id="A0A094SQN7"/>
<dbReference type="InterPro" id="IPR006089">
    <property type="entry name" value="Acyl-CoA_DH_CS"/>
</dbReference>
<dbReference type="FunFam" id="1.20.140.10:FF:000012">
    <property type="entry name" value="Acyl-CoA dehydrogenase fadE12"/>
    <property type="match status" value="1"/>
</dbReference>
<dbReference type="GO" id="GO:0003995">
    <property type="term" value="F:acyl-CoA dehydrogenase activity"/>
    <property type="evidence" value="ECO:0007669"/>
    <property type="project" value="InterPro"/>
</dbReference>
<evidence type="ECO:0000259" key="8">
    <source>
        <dbReference type="Pfam" id="PF02771"/>
    </source>
</evidence>
<keyword evidence="5" id="KW-0560">Oxidoreductase</keyword>
<dbReference type="Gene3D" id="2.40.110.10">
    <property type="entry name" value="Butyryl-CoA Dehydrogenase, subunit A, domain 2"/>
    <property type="match status" value="1"/>
</dbReference>
<dbReference type="EMBL" id="JNSL01000016">
    <property type="protein sequence ID" value="KGA20988.1"/>
    <property type="molecule type" value="Genomic_DNA"/>
</dbReference>
<dbReference type="PIRSF" id="PIRSF016578">
    <property type="entry name" value="HsaA"/>
    <property type="match status" value="1"/>
</dbReference>
<feature type="domain" description="Acyl-CoA oxidase/dehydrogenase middle" evidence="7">
    <location>
        <begin position="117"/>
        <end position="214"/>
    </location>
</feature>
<dbReference type="PROSITE" id="PS00073">
    <property type="entry name" value="ACYL_COA_DH_2"/>
    <property type="match status" value="1"/>
</dbReference>
<dbReference type="InterPro" id="IPR046373">
    <property type="entry name" value="Acyl-CoA_Oxase/DH_mid-dom_sf"/>
</dbReference>
<proteinExistence type="inferred from homology"/>
<dbReference type="InterPro" id="IPR013786">
    <property type="entry name" value="AcylCoA_DH/ox_N"/>
</dbReference>
<evidence type="ECO:0000256" key="5">
    <source>
        <dbReference type="ARBA" id="ARBA00023002"/>
    </source>
</evidence>
<name>A0A094SQN7_9ZZZZ</name>
<comment type="caution">
    <text evidence="9">The sequence shown here is derived from an EMBL/GenBank/DDBJ whole genome shotgun (WGS) entry which is preliminary data.</text>
</comment>
<protein>
    <submittedName>
        <fullName evidence="9">Acyl-CoA dehydrogenase</fullName>
    </submittedName>
</protein>
<evidence type="ECO:0000256" key="4">
    <source>
        <dbReference type="ARBA" id="ARBA00022827"/>
    </source>
</evidence>
<evidence type="ECO:0000256" key="1">
    <source>
        <dbReference type="ARBA" id="ARBA00001974"/>
    </source>
</evidence>
<dbReference type="SUPFAM" id="SSF47203">
    <property type="entry name" value="Acyl-CoA dehydrogenase C-terminal domain-like"/>
    <property type="match status" value="1"/>
</dbReference>
<evidence type="ECO:0000256" key="3">
    <source>
        <dbReference type="ARBA" id="ARBA00022630"/>
    </source>
</evidence>
<dbReference type="InterPro" id="IPR006091">
    <property type="entry name" value="Acyl-CoA_Oxase/DH_mid-dom"/>
</dbReference>
<dbReference type="InterPro" id="IPR037069">
    <property type="entry name" value="AcylCoA_DH/ox_N_sf"/>
</dbReference>
<dbReference type="InterPro" id="IPR009100">
    <property type="entry name" value="AcylCoA_DH/oxidase_NM_dom_sf"/>
</dbReference>
<keyword evidence="4" id="KW-0274">FAD</keyword>
<comment type="cofactor">
    <cofactor evidence="1">
        <name>FAD</name>
        <dbReference type="ChEBI" id="CHEBI:57692"/>
    </cofactor>
</comment>
<dbReference type="Pfam" id="PF02770">
    <property type="entry name" value="Acyl-CoA_dh_M"/>
    <property type="match status" value="1"/>
</dbReference>
<gene>
    <name evidence="9" type="ORF">GM51_4185</name>
</gene>
<dbReference type="Pfam" id="PF00441">
    <property type="entry name" value="Acyl-CoA_dh_1"/>
    <property type="match status" value="1"/>
</dbReference>
<keyword evidence="3" id="KW-0285">Flavoprotein</keyword>
<evidence type="ECO:0000259" key="6">
    <source>
        <dbReference type="Pfam" id="PF00441"/>
    </source>
</evidence>
<dbReference type="InterPro" id="IPR036250">
    <property type="entry name" value="AcylCo_DH-like_C"/>
</dbReference>
<dbReference type="Gene3D" id="1.10.540.10">
    <property type="entry name" value="Acyl-CoA dehydrogenase/oxidase, N-terminal domain"/>
    <property type="match status" value="1"/>
</dbReference>
<dbReference type="Gene3D" id="1.20.140.10">
    <property type="entry name" value="Butyryl-CoA Dehydrogenase, subunit A, domain 3"/>
    <property type="match status" value="1"/>
</dbReference>
<feature type="domain" description="Acyl-CoA dehydrogenase/oxidase C-terminal" evidence="6">
    <location>
        <begin position="226"/>
        <end position="359"/>
    </location>
</feature>
<dbReference type="PANTHER" id="PTHR43884:SF20">
    <property type="entry name" value="ACYL-COA DEHYDROGENASE FADE28"/>
    <property type="match status" value="1"/>
</dbReference>
<dbReference type="FunFam" id="1.10.540.10:FF:000013">
    <property type="entry name" value="Acyl-CoA dehydrogenase"/>
    <property type="match status" value="1"/>
</dbReference>
<dbReference type="PANTHER" id="PTHR43884">
    <property type="entry name" value="ACYL-COA DEHYDROGENASE"/>
    <property type="match status" value="1"/>
</dbReference>
<dbReference type="Pfam" id="PF02771">
    <property type="entry name" value="Acyl-CoA_dh_N"/>
    <property type="match status" value="1"/>
</dbReference>
<feature type="domain" description="Acyl-CoA dehydrogenase/oxidase N-terminal" evidence="8">
    <location>
        <begin position="6"/>
        <end position="112"/>
    </location>
</feature>
<dbReference type="InterPro" id="IPR009075">
    <property type="entry name" value="AcylCo_DH/oxidase_C"/>
</dbReference>
<reference evidence="9" key="1">
    <citation type="submission" date="2014-06" db="EMBL/GenBank/DDBJ databases">
        <title>Key roles for freshwater Actinobacteria revealed by deep metagenomic sequencing.</title>
        <authorList>
            <person name="Ghai R."/>
            <person name="Mizuno C.M."/>
            <person name="Picazo A."/>
            <person name="Camacho A."/>
            <person name="Rodriguez-Valera F."/>
        </authorList>
    </citation>
    <scope>NUCLEOTIDE SEQUENCE</scope>
</reference>
<dbReference type="SUPFAM" id="SSF56645">
    <property type="entry name" value="Acyl-CoA dehydrogenase NM domain-like"/>
    <property type="match status" value="1"/>
</dbReference>